<dbReference type="PANTHER" id="PTHR11101:SF80">
    <property type="entry name" value="PHOSPHATE TRANSPORTER"/>
    <property type="match status" value="1"/>
</dbReference>
<dbReference type="GO" id="GO:0035435">
    <property type="term" value="P:phosphate ion transmembrane transport"/>
    <property type="evidence" value="ECO:0007669"/>
    <property type="project" value="TreeGrafter"/>
</dbReference>
<evidence type="ECO:0000313" key="8">
    <source>
        <dbReference type="Proteomes" id="UP000050783"/>
    </source>
</evidence>
<keyword evidence="3 6" id="KW-0812">Transmembrane</keyword>
<dbReference type="AlphaFoldDB" id="A0A0N7LPZ5"/>
<proteinExistence type="predicted"/>
<keyword evidence="5 6" id="KW-0472">Membrane</keyword>
<gene>
    <name evidence="7" type="ORF">RUA4292_00762</name>
</gene>
<keyword evidence="2" id="KW-0813">Transport</keyword>
<dbReference type="InterPro" id="IPR001204">
    <property type="entry name" value="Phos_transporter"/>
</dbReference>
<evidence type="ECO:0000256" key="6">
    <source>
        <dbReference type="SAM" id="Phobius"/>
    </source>
</evidence>
<dbReference type="GO" id="GO:0005315">
    <property type="term" value="F:phosphate transmembrane transporter activity"/>
    <property type="evidence" value="ECO:0007669"/>
    <property type="project" value="InterPro"/>
</dbReference>
<feature type="transmembrane region" description="Helical" evidence="6">
    <location>
        <begin position="71"/>
        <end position="92"/>
    </location>
</feature>
<dbReference type="GO" id="GO:0016020">
    <property type="term" value="C:membrane"/>
    <property type="evidence" value="ECO:0007669"/>
    <property type="project" value="UniProtKB-SubCell"/>
</dbReference>
<reference evidence="7 8" key="1">
    <citation type="submission" date="2015-09" db="EMBL/GenBank/DDBJ databases">
        <authorList>
            <consortium name="Swine Surveillance"/>
        </authorList>
    </citation>
    <scope>NUCLEOTIDE SEQUENCE [LARGE SCALE GENOMIC DNA]</scope>
    <source>
        <strain evidence="7 8">CECT 4292</strain>
    </source>
</reference>
<comment type="subcellular location">
    <subcellularLocation>
        <location evidence="1">Membrane</location>
        <topology evidence="1">Multi-pass membrane protein</topology>
    </subcellularLocation>
</comment>
<feature type="transmembrane region" description="Helical" evidence="6">
    <location>
        <begin position="21"/>
        <end position="39"/>
    </location>
</feature>
<evidence type="ECO:0000313" key="7">
    <source>
        <dbReference type="EMBL" id="CUH46596.1"/>
    </source>
</evidence>
<evidence type="ECO:0000256" key="2">
    <source>
        <dbReference type="ARBA" id="ARBA00022448"/>
    </source>
</evidence>
<protein>
    <submittedName>
        <fullName evidence="7">Phosphate transporter family protein</fullName>
    </submittedName>
</protein>
<accession>A0A0N7LPZ5</accession>
<sequence>MLRTKRVEKAVRLNREELFRFGTALLFIVGIMLVAMARSDGGTDGVLLIVAAMIGGYMAMNIGANDVANNVGPAVGSQAITLTGAILIAAFFEAGGTMIAGGDVVGTIKKGIIDPDLVAD</sequence>
<evidence type="ECO:0000256" key="5">
    <source>
        <dbReference type="ARBA" id="ARBA00023136"/>
    </source>
</evidence>
<keyword evidence="4 6" id="KW-1133">Transmembrane helix</keyword>
<evidence type="ECO:0000256" key="4">
    <source>
        <dbReference type="ARBA" id="ARBA00022989"/>
    </source>
</evidence>
<dbReference type="PANTHER" id="PTHR11101">
    <property type="entry name" value="PHOSPHATE TRANSPORTER"/>
    <property type="match status" value="1"/>
</dbReference>
<feature type="transmembrane region" description="Helical" evidence="6">
    <location>
        <begin position="45"/>
        <end position="64"/>
    </location>
</feature>
<evidence type="ECO:0000256" key="1">
    <source>
        <dbReference type="ARBA" id="ARBA00004141"/>
    </source>
</evidence>
<dbReference type="Proteomes" id="UP000050783">
    <property type="component" value="Unassembled WGS sequence"/>
</dbReference>
<dbReference type="EMBL" id="CYPU01000013">
    <property type="protein sequence ID" value="CUH46596.1"/>
    <property type="molecule type" value="Genomic_DNA"/>
</dbReference>
<dbReference type="Pfam" id="PF01384">
    <property type="entry name" value="PHO4"/>
    <property type="match status" value="1"/>
</dbReference>
<name>A0A0N7LPZ5_9RHOB</name>
<evidence type="ECO:0000256" key="3">
    <source>
        <dbReference type="ARBA" id="ARBA00022692"/>
    </source>
</evidence>
<organism evidence="7 8">
    <name type="scientific">Ruegeria atlantica</name>
    <dbReference type="NCBI Taxonomy" id="81569"/>
    <lineage>
        <taxon>Bacteria</taxon>
        <taxon>Pseudomonadati</taxon>
        <taxon>Pseudomonadota</taxon>
        <taxon>Alphaproteobacteria</taxon>
        <taxon>Rhodobacterales</taxon>
        <taxon>Roseobacteraceae</taxon>
        <taxon>Ruegeria</taxon>
    </lineage>
</organism>